<dbReference type="GO" id="GO:0005829">
    <property type="term" value="C:cytosol"/>
    <property type="evidence" value="ECO:0007669"/>
    <property type="project" value="TreeGrafter"/>
</dbReference>
<evidence type="ECO:0000259" key="2">
    <source>
        <dbReference type="PROSITE" id="PS50943"/>
    </source>
</evidence>
<evidence type="ECO:0000313" key="4">
    <source>
        <dbReference type="Proteomes" id="UP000642920"/>
    </source>
</evidence>
<sequence>MEVTEENIRLIFGLKVRQLRQEKGLSFAALSKDTGLSASYLNEIEKGKKYPKTEKIAKLAESLGVSYDWLISLQLSKNLAPVSQLLKSNLLSDLPLEMFGLEPAVLLEMLSNAPAKLGAFLSTIIEISRNYGMQVENLYYNMLRSYQEMYDNYFEELEQSVKAFKKKYVQPDEEGLSYETLASILINDFNYSIDKESLGSQVELAKLRTIFMEGDKKRLLLNPLLNEAQQRFAVGQELAYAYLKLKPRPKTTTWIEVSSFEELLNNFKASYFSCALLLDEDLVKQDLEKWLKQDALDADLLMSYLDKYQCSPEVLLHRMTNLLPRHFGIRELFFLRFTKNEDKFKLTKEMHLSGLHNPHGTALDEHYCRRWISIELLQKMNVVGDKKVICKSQRSKYADSDNEYLIITLAKVSENPSVPNSSVSIGMLINKNLKQKLKFWNDPNIPIRVVNETCETCSLRNCEERAAPPERYETKQKNIAMKAALKALTES</sequence>
<reference evidence="3" key="1">
    <citation type="submission" date="2021-01" db="EMBL/GenBank/DDBJ databases">
        <title>Marivirga sp. nov., isolated from intertidal surface sediments.</title>
        <authorList>
            <person name="Zhang M."/>
        </authorList>
    </citation>
    <scope>NUCLEOTIDE SEQUENCE</scope>
    <source>
        <strain evidence="3">SM1354</strain>
    </source>
</reference>
<proteinExistence type="predicted"/>
<dbReference type="PANTHER" id="PTHR46797">
    <property type="entry name" value="HTH-TYPE TRANSCRIPTIONAL REGULATOR"/>
    <property type="match status" value="1"/>
</dbReference>
<organism evidence="3 4">
    <name type="scientific">Marivirga atlantica</name>
    <dbReference type="NCBI Taxonomy" id="1548457"/>
    <lineage>
        <taxon>Bacteria</taxon>
        <taxon>Pseudomonadati</taxon>
        <taxon>Bacteroidota</taxon>
        <taxon>Cytophagia</taxon>
        <taxon>Cytophagales</taxon>
        <taxon>Marivirgaceae</taxon>
        <taxon>Marivirga</taxon>
    </lineage>
</organism>
<keyword evidence="4" id="KW-1185">Reference proteome</keyword>
<gene>
    <name evidence="3" type="ORF">JKP34_07065</name>
</gene>
<dbReference type="PROSITE" id="PS50943">
    <property type="entry name" value="HTH_CROC1"/>
    <property type="match status" value="1"/>
</dbReference>
<keyword evidence="1" id="KW-0238">DNA-binding</keyword>
<evidence type="ECO:0000313" key="3">
    <source>
        <dbReference type="EMBL" id="MBL0765006.1"/>
    </source>
</evidence>
<dbReference type="Gene3D" id="1.10.260.40">
    <property type="entry name" value="lambda repressor-like DNA-binding domains"/>
    <property type="match status" value="1"/>
</dbReference>
<dbReference type="SMART" id="SM00530">
    <property type="entry name" value="HTH_XRE"/>
    <property type="match status" value="1"/>
</dbReference>
<dbReference type="InterPro" id="IPR010982">
    <property type="entry name" value="Lambda_DNA-bd_dom_sf"/>
</dbReference>
<feature type="domain" description="HTH cro/C1-type" evidence="2">
    <location>
        <begin position="16"/>
        <end position="70"/>
    </location>
</feature>
<dbReference type="AlphaFoldDB" id="A0A937DJA3"/>
<dbReference type="EMBL" id="JAERQG010000001">
    <property type="protein sequence ID" value="MBL0765006.1"/>
    <property type="molecule type" value="Genomic_DNA"/>
</dbReference>
<accession>A0A937DJA3</accession>
<comment type="caution">
    <text evidence="3">The sequence shown here is derived from an EMBL/GenBank/DDBJ whole genome shotgun (WGS) entry which is preliminary data.</text>
</comment>
<dbReference type="Proteomes" id="UP000642920">
    <property type="component" value="Unassembled WGS sequence"/>
</dbReference>
<dbReference type="GO" id="GO:0003677">
    <property type="term" value="F:DNA binding"/>
    <property type="evidence" value="ECO:0007669"/>
    <property type="project" value="UniProtKB-KW"/>
</dbReference>
<dbReference type="GO" id="GO:0003700">
    <property type="term" value="F:DNA-binding transcription factor activity"/>
    <property type="evidence" value="ECO:0007669"/>
    <property type="project" value="TreeGrafter"/>
</dbReference>
<dbReference type="CDD" id="cd00093">
    <property type="entry name" value="HTH_XRE"/>
    <property type="match status" value="1"/>
</dbReference>
<evidence type="ECO:0000256" key="1">
    <source>
        <dbReference type="ARBA" id="ARBA00023125"/>
    </source>
</evidence>
<dbReference type="InterPro" id="IPR050807">
    <property type="entry name" value="TransReg_Diox_bact_type"/>
</dbReference>
<name>A0A937DJA3_9BACT</name>
<dbReference type="InterPro" id="IPR001387">
    <property type="entry name" value="Cro/C1-type_HTH"/>
</dbReference>
<dbReference type="SUPFAM" id="SSF47413">
    <property type="entry name" value="lambda repressor-like DNA-binding domains"/>
    <property type="match status" value="1"/>
</dbReference>
<dbReference type="Pfam" id="PF12844">
    <property type="entry name" value="HTH_19"/>
    <property type="match status" value="1"/>
</dbReference>
<protein>
    <submittedName>
        <fullName evidence="3">ImmA/IrrE family metallo-endopeptidase</fullName>
    </submittedName>
</protein>
<dbReference type="PANTHER" id="PTHR46797:SF1">
    <property type="entry name" value="METHYLPHOSPHONATE SYNTHASE"/>
    <property type="match status" value="1"/>
</dbReference>